<proteinExistence type="predicted"/>
<dbReference type="EMBL" id="BMNI01000016">
    <property type="protein sequence ID" value="GGO94124.1"/>
    <property type="molecule type" value="Genomic_DNA"/>
</dbReference>
<gene>
    <name evidence="1" type="ORF">GCM10011584_34440</name>
</gene>
<protein>
    <submittedName>
        <fullName evidence="1">Uncharacterized protein</fullName>
    </submittedName>
</protein>
<comment type="caution">
    <text evidence="1">The sequence shown here is derived from an EMBL/GenBank/DDBJ whole genome shotgun (WGS) entry which is preliminary data.</text>
</comment>
<dbReference type="Proteomes" id="UP000655410">
    <property type="component" value="Unassembled WGS sequence"/>
</dbReference>
<keyword evidence="2" id="KW-1185">Reference proteome</keyword>
<evidence type="ECO:0000313" key="1">
    <source>
        <dbReference type="EMBL" id="GGO94124.1"/>
    </source>
</evidence>
<dbReference type="RefSeq" id="WP_188785358.1">
    <property type="nucleotide sequence ID" value="NZ_BMNI01000016.1"/>
</dbReference>
<accession>A0ABQ2NF20</accession>
<evidence type="ECO:0000313" key="2">
    <source>
        <dbReference type="Proteomes" id="UP000655410"/>
    </source>
</evidence>
<organism evidence="1 2">
    <name type="scientific">Nocardioides phosphati</name>
    <dbReference type="NCBI Taxonomy" id="1867775"/>
    <lineage>
        <taxon>Bacteria</taxon>
        <taxon>Bacillati</taxon>
        <taxon>Actinomycetota</taxon>
        <taxon>Actinomycetes</taxon>
        <taxon>Propionibacteriales</taxon>
        <taxon>Nocardioidaceae</taxon>
        <taxon>Nocardioides</taxon>
    </lineage>
</organism>
<sequence>MNATIAAAHRAVWSHELKDYVCSMCRVNPADISADIAAEFGTDLPAQWEDCSGEKITARLHIENVYSDGTVREVLTVQIPTPNAEALEEWADDCLFPLTGTGWYGGDGIYIVTVVDSSEKNLTGRTFTWGI</sequence>
<name>A0ABQ2NF20_9ACTN</name>
<reference evidence="2" key="1">
    <citation type="journal article" date="2019" name="Int. J. Syst. Evol. Microbiol.">
        <title>The Global Catalogue of Microorganisms (GCM) 10K type strain sequencing project: providing services to taxonomists for standard genome sequencing and annotation.</title>
        <authorList>
            <consortium name="The Broad Institute Genomics Platform"/>
            <consortium name="The Broad Institute Genome Sequencing Center for Infectious Disease"/>
            <person name="Wu L."/>
            <person name="Ma J."/>
        </authorList>
    </citation>
    <scope>NUCLEOTIDE SEQUENCE [LARGE SCALE GENOMIC DNA]</scope>
    <source>
        <strain evidence="2">CGMCC 4.7371</strain>
    </source>
</reference>